<dbReference type="Proteomes" id="UP000593765">
    <property type="component" value="Chromosome"/>
</dbReference>
<dbReference type="AlphaFoldDB" id="A0A7M2WVK3"/>
<organism evidence="3 4">
    <name type="scientific">Humisphaera borealis</name>
    <dbReference type="NCBI Taxonomy" id="2807512"/>
    <lineage>
        <taxon>Bacteria</taxon>
        <taxon>Pseudomonadati</taxon>
        <taxon>Planctomycetota</taxon>
        <taxon>Phycisphaerae</taxon>
        <taxon>Tepidisphaerales</taxon>
        <taxon>Tepidisphaeraceae</taxon>
        <taxon>Humisphaera</taxon>
    </lineage>
</organism>
<protein>
    <recommendedName>
        <fullName evidence="5">DUF3784 domain-containing protein</fullName>
    </recommendedName>
</protein>
<dbReference type="RefSeq" id="WP_206291496.1">
    <property type="nucleotide sequence ID" value="NZ_CP063458.1"/>
</dbReference>
<accession>A0A7M2WVK3</accession>
<feature type="region of interest" description="Disordered" evidence="1">
    <location>
        <begin position="108"/>
        <end position="130"/>
    </location>
</feature>
<evidence type="ECO:0008006" key="5">
    <source>
        <dbReference type="Google" id="ProtNLM"/>
    </source>
</evidence>
<keyword evidence="2" id="KW-1133">Transmembrane helix</keyword>
<feature type="transmembrane region" description="Helical" evidence="2">
    <location>
        <begin position="6"/>
        <end position="23"/>
    </location>
</feature>
<gene>
    <name evidence="3" type="ORF">IPV69_20025</name>
</gene>
<sequence length="130" mass="14559">MEYTGPILALLTSAAGWYYLFYSKAAVRLAQIEAQDLNRRRSRLRRVGGGVMFVLGIGLYVGFRAADTDNDPLRFVVVWLLNMTLMATLVVFALIDVRLTSRLRKRLRSRDSADAPTTRNDPGQPPAANE</sequence>
<evidence type="ECO:0000256" key="2">
    <source>
        <dbReference type="SAM" id="Phobius"/>
    </source>
</evidence>
<name>A0A7M2WVK3_9BACT</name>
<dbReference type="EMBL" id="CP063458">
    <property type="protein sequence ID" value="QOV88510.1"/>
    <property type="molecule type" value="Genomic_DNA"/>
</dbReference>
<feature type="transmembrane region" description="Helical" evidence="2">
    <location>
        <begin position="75"/>
        <end position="99"/>
    </location>
</feature>
<evidence type="ECO:0000313" key="4">
    <source>
        <dbReference type="Proteomes" id="UP000593765"/>
    </source>
</evidence>
<evidence type="ECO:0000313" key="3">
    <source>
        <dbReference type="EMBL" id="QOV88510.1"/>
    </source>
</evidence>
<keyword evidence="2" id="KW-0812">Transmembrane</keyword>
<feature type="transmembrane region" description="Helical" evidence="2">
    <location>
        <begin position="44"/>
        <end position="63"/>
    </location>
</feature>
<keyword evidence="2" id="KW-0472">Membrane</keyword>
<dbReference type="KEGG" id="hbs:IPV69_20025"/>
<evidence type="ECO:0000256" key="1">
    <source>
        <dbReference type="SAM" id="MobiDB-lite"/>
    </source>
</evidence>
<reference evidence="3 4" key="1">
    <citation type="submission" date="2020-10" db="EMBL/GenBank/DDBJ databases">
        <title>Wide distribution of Phycisphaera-like planctomycetes from WD2101 soil group in peatlands and genome analysis of the first cultivated representative.</title>
        <authorList>
            <person name="Dedysh S.N."/>
            <person name="Beletsky A.V."/>
            <person name="Ivanova A."/>
            <person name="Kulichevskaya I.S."/>
            <person name="Suzina N.E."/>
            <person name="Philippov D.A."/>
            <person name="Rakitin A.L."/>
            <person name="Mardanov A.V."/>
            <person name="Ravin N.V."/>
        </authorList>
    </citation>
    <scope>NUCLEOTIDE SEQUENCE [LARGE SCALE GENOMIC DNA]</scope>
    <source>
        <strain evidence="3 4">M1803</strain>
    </source>
</reference>
<proteinExistence type="predicted"/>
<keyword evidence="4" id="KW-1185">Reference proteome</keyword>